<dbReference type="Pfam" id="PF12666">
    <property type="entry name" value="PrgI"/>
    <property type="match status" value="1"/>
</dbReference>
<keyword evidence="1" id="KW-0472">Membrane</keyword>
<evidence type="ECO:0000313" key="3">
    <source>
        <dbReference type="Proteomes" id="UP000035904"/>
    </source>
</evidence>
<reference evidence="2 3" key="1">
    <citation type="submission" date="2015-05" db="EMBL/GenBank/DDBJ databases">
        <title>Whole genome sequence and identification of bacterial endophytes from Costus igneus.</title>
        <authorList>
            <person name="Lee Y.P."/>
            <person name="Gan H.M."/>
            <person name="Eng W."/>
            <person name="Wheatley M.S."/>
            <person name="Caraballo A."/>
            <person name="Polter S."/>
            <person name="Savka M.A."/>
            <person name="Hudson A.O."/>
        </authorList>
    </citation>
    <scope>NUCLEOTIDE SEQUENCE [LARGE SCALE GENOMIC DNA]</scope>
    <source>
        <strain evidence="2 3">RIT375</strain>
    </source>
</reference>
<proteinExistence type="predicted"/>
<organism evidence="2 3">
    <name type="scientific">Bacillus anthracis</name>
    <name type="common">anthrax bacterium</name>
    <dbReference type="NCBI Taxonomy" id="1392"/>
    <lineage>
        <taxon>Bacteria</taxon>
        <taxon>Bacillati</taxon>
        <taxon>Bacillota</taxon>
        <taxon>Bacilli</taxon>
        <taxon>Bacillales</taxon>
        <taxon>Bacillaceae</taxon>
        <taxon>Bacillus</taxon>
        <taxon>Bacillus cereus group</taxon>
    </lineage>
</organism>
<keyword evidence="1" id="KW-0812">Transmembrane</keyword>
<dbReference type="PATRIC" id="fig|1392.242.peg.5816"/>
<evidence type="ECO:0000256" key="1">
    <source>
        <dbReference type="SAM" id="Phobius"/>
    </source>
</evidence>
<gene>
    <name evidence="2" type="ORF">ABW01_13880</name>
</gene>
<dbReference type="InterPro" id="IPR024414">
    <property type="entry name" value="Uncharacterised_PrgI"/>
</dbReference>
<protein>
    <recommendedName>
        <fullName evidence="4">PrgI family protein</fullName>
    </recommendedName>
</protein>
<evidence type="ECO:0000313" key="2">
    <source>
        <dbReference type="EMBL" id="KLV18456.1"/>
    </source>
</evidence>
<keyword evidence="1" id="KW-1133">Transmembrane helix</keyword>
<feature type="transmembrane region" description="Helical" evidence="1">
    <location>
        <begin position="26"/>
        <end position="46"/>
    </location>
</feature>
<accession>A0A0J1HXN9</accession>
<comment type="caution">
    <text evidence="2">The sequence shown here is derived from an EMBL/GenBank/DDBJ whole genome shotgun (WGS) entry which is preliminary data.</text>
</comment>
<evidence type="ECO:0008006" key="4">
    <source>
        <dbReference type="Google" id="ProtNLM"/>
    </source>
</evidence>
<dbReference type="RefSeq" id="WP_016121761.1">
    <property type="nucleotide sequence ID" value="NZ_JBCNIA010000063.1"/>
</dbReference>
<name>A0A0J1HXN9_BACAN</name>
<dbReference type="Proteomes" id="UP000035904">
    <property type="component" value="Unassembled WGS sequence"/>
</dbReference>
<dbReference type="AlphaFoldDB" id="A0A0J1HXN9"/>
<dbReference type="EMBL" id="LDPG01000007">
    <property type="protein sequence ID" value="KLV18456.1"/>
    <property type="molecule type" value="Genomic_DNA"/>
</dbReference>
<feature type="transmembrane region" description="Helical" evidence="1">
    <location>
        <begin position="52"/>
        <end position="75"/>
    </location>
</feature>
<sequence length="108" mass="12489">MRIEQVPVDMSSEQKVILGIVSMRQLIYLIVGGTFIYTVFPIMWGLLDGFDFYVKIGGGLIPCLPVLAIVGYLGFLKNSKYNMFYDYYWLIRLGEKSQYGIWRKGSRE</sequence>